<dbReference type="Pfam" id="PF04397">
    <property type="entry name" value="LytTR"/>
    <property type="match status" value="1"/>
</dbReference>
<name>A0A6I6JXX8_9BACT</name>
<proteinExistence type="predicted"/>
<evidence type="ECO:0000313" key="3">
    <source>
        <dbReference type="EMBL" id="QGY47895.1"/>
    </source>
</evidence>
<dbReference type="PANTHER" id="PTHR37299:SF1">
    <property type="entry name" value="STAGE 0 SPORULATION PROTEIN A HOMOLOG"/>
    <property type="match status" value="1"/>
</dbReference>
<reference evidence="3 4" key="1">
    <citation type="submission" date="2019-11" db="EMBL/GenBank/DDBJ databases">
        <authorList>
            <person name="Zheng R.K."/>
            <person name="Sun C.M."/>
        </authorList>
    </citation>
    <scope>NUCLEOTIDE SEQUENCE [LARGE SCALE GENOMIC DNA]</scope>
    <source>
        <strain evidence="3 4">WC007</strain>
    </source>
</reference>
<accession>A0A6I6JXX8</accession>
<dbReference type="InterPro" id="IPR007492">
    <property type="entry name" value="LytTR_DNA-bd_dom"/>
</dbReference>
<protein>
    <recommendedName>
        <fullName evidence="2">HTH LytTR-type domain-containing protein</fullName>
    </recommendedName>
</protein>
<evidence type="ECO:0000256" key="1">
    <source>
        <dbReference type="SAM" id="Phobius"/>
    </source>
</evidence>
<dbReference type="RefSeq" id="WP_158872170.1">
    <property type="nucleotide sequence ID" value="NZ_CP046401.1"/>
</dbReference>
<feature type="transmembrane region" description="Helical" evidence="1">
    <location>
        <begin position="20"/>
        <end position="40"/>
    </location>
</feature>
<dbReference type="KEGG" id="mcos:GM418_30845"/>
<evidence type="ECO:0000259" key="2">
    <source>
        <dbReference type="PROSITE" id="PS50930"/>
    </source>
</evidence>
<dbReference type="AlphaFoldDB" id="A0A6I6JXX8"/>
<dbReference type="GO" id="GO:0000156">
    <property type="term" value="F:phosphorelay response regulator activity"/>
    <property type="evidence" value="ECO:0007669"/>
    <property type="project" value="InterPro"/>
</dbReference>
<feature type="transmembrane region" description="Helical" evidence="1">
    <location>
        <begin position="123"/>
        <end position="143"/>
    </location>
</feature>
<dbReference type="InterPro" id="IPR046947">
    <property type="entry name" value="LytR-like"/>
</dbReference>
<sequence length="278" mass="32675">MAIKELLTKKIPLTPLKKQLKAGVITGLFVFLILWIFQPFGTYEYIIAFKALFLFGYGLISAFSYILFFSAGFFFFKKWFSEDKWNISKEIITFIAVFCFLGFLSLLYHHQFTGNRKISFSEYIYFMKFVFLVGIFPFAVLYYQKWLTLKLALSKDDRTPTKENIEYITFYSNNKKESPVTLPEQAVLFLKAEGNYVEIVCTSNRHQQKYLIRNTLNQISEDLPDNFSKVHRSYVVNKQRAKNLLVEGSSYRLQFDLDDIKIPVSRAAVKEIKTWLQL</sequence>
<dbReference type="EMBL" id="CP046401">
    <property type="protein sequence ID" value="QGY47895.1"/>
    <property type="molecule type" value="Genomic_DNA"/>
</dbReference>
<keyword evidence="1" id="KW-0472">Membrane</keyword>
<gene>
    <name evidence="3" type="ORF">GM418_30845</name>
</gene>
<dbReference type="Proteomes" id="UP000428260">
    <property type="component" value="Chromosome"/>
</dbReference>
<dbReference type="GO" id="GO:0003677">
    <property type="term" value="F:DNA binding"/>
    <property type="evidence" value="ECO:0007669"/>
    <property type="project" value="InterPro"/>
</dbReference>
<keyword evidence="1" id="KW-1133">Transmembrane helix</keyword>
<evidence type="ECO:0000313" key="4">
    <source>
        <dbReference type="Proteomes" id="UP000428260"/>
    </source>
</evidence>
<feature type="transmembrane region" description="Helical" evidence="1">
    <location>
        <begin position="52"/>
        <end position="76"/>
    </location>
</feature>
<dbReference type="SMART" id="SM00850">
    <property type="entry name" value="LytTR"/>
    <property type="match status" value="1"/>
</dbReference>
<dbReference type="PROSITE" id="PS50930">
    <property type="entry name" value="HTH_LYTTR"/>
    <property type="match status" value="1"/>
</dbReference>
<feature type="domain" description="HTH LytTR-type" evidence="2">
    <location>
        <begin position="174"/>
        <end position="278"/>
    </location>
</feature>
<dbReference type="Gene3D" id="2.40.50.1020">
    <property type="entry name" value="LytTr DNA-binding domain"/>
    <property type="match status" value="1"/>
</dbReference>
<dbReference type="PANTHER" id="PTHR37299">
    <property type="entry name" value="TRANSCRIPTIONAL REGULATOR-RELATED"/>
    <property type="match status" value="1"/>
</dbReference>
<organism evidence="3 4">
    <name type="scientific">Maribellus comscasis</name>
    <dbReference type="NCBI Taxonomy" id="2681766"/>
    <lineage>
        <taxon>Bacteria</taxon>
        <taxon>Pseudomonadati</taxon>
        <taxon>Bacteroidota</taxon>
        <taxon>Bacteroidia</taxon>
        <taxon>Marinilabiliales</taxon>
        <taxon>Prolixibacteraceae</taxon>
        <taxon>Maribellus</taxon>
    </lineage>
</organism>
<feature type="transmembrane region" description="Helical" evidence="1">
    <location>
        <begin position="91"/>
        <end position="111"/>
    </location>
</feature>
<keyword evidence="1" id="KW-0812">Transmembrane</keyword>
<keyword evidence="4" id="KW-1185">Reference proteome</keyword>